<name>A0A5C4JFS3_9ACTN</name>
<evidence type="ECO:0000256" key="4">
    <source>
        <dbReference type="SAM" id="MobiDB-lite"/>
    </source>
</evidence>
<dbReference type="AlphaFoldDB" id="A0A5C4JFS3"/>
<keyword evidence="2" id="KW-0238">DNA-binding</keyword>
<reference evidence="6 7" key="1">
    <citation type="submission" date="2019-05" db="EMBL/GenBank/DDBJ databases">
        <title>Draft genome sequence of Actinomadura sp. 14C53.</title>
        <authorList>
            <person name="Saricaoglu S."/>
            <person name="Isik K."/>
        </authorList>
    </citation>
    <scope>NUCLEOTIDE SEQUENCE [LARGE SCALE GENOMIC DNA]</scope>
    <source>
        <strain evidence="6 7">14C53</strain>
    </source>
</reference>
<dbReference type="SMART" id="SM00421">
    <property type="entry name" value="HTH_LUXR"/>
    <property type="match status" value="1"/>
</dbReference>
<feature type="domain" description="HTH luxR-type" evidence="5">
    <location>
        <begin position="244"/>
        <end position="301"/>
    </location>
</feature>
<proteinExistence type="predicted"/>
<dbReference type="PANTHER" id="PTHR44688:SF16">
    <property type="entry name" value="DNA-BINDING TRANSCRIPTIONAL ACTIVATOR DEVR_DOSR"/>
    <property type="match status" value="1"/>
</dbReference>
<feature type="compositionally biased region" description="Low complexity" evidence="4">
    <location>
        <begin position="12"/>
        <end position="25"/>
    </location>
</feature>
<dbReference type="GO" id="GO:0003677">
    <property type="term" value="F:DNA binding"/>
    <property type="evidence" value="ECO:0007669"/>
    <property type="project" value="UniProtKB-KW"/>
</dbReference>
<evidence type="ECO:0000256" key="2">
    <source>
        <dbReference type="ARBA" id="ARBA00023125"/>
    </source>
</evidence>
<keyword evidence="7" id="KW-1185">Reference proteome</keyword>
<evidence type="ECO:0000256" key="1">
    <source>
        <dbReference type="ARBA" id="ARBA00023015"/>
    </source>
</evidence>
<protein>
    <submittedName>
        <fullName evidence="6">Helix-turn-helix transcriptional regulator</fullName>
    </submittedName>
</protein>
<comment type="caution">
    <text evidence="6">The sequence shown here is derived from an EMBL/GenBank/DDBJ whole genome shotgun (WGS) entry which is preliminary data.</text>
</comment>
<dbReference type="PANTHER" id="PTHR44688">
    <property type="entry name" value="DNA-BINDING TRANSCRIPTIONAL ACTIVATOR DEVR_DOSR"/>
    <property type="match status" value="1"/>
</dbReference>
<keyword evidence="1" id="KW-0805">Transcription regulation</keyword>
<gene>
    <name evidence="6" type="ORF">ETD83_09210</name>
</gene>
<dbReference type="GO" id="GO:0006355">
    <property type="term" value="P:regulation of DNA-templated transcription"/>
    <property type="evidence" value="ECO:0007669"/>
    <property type="project" value="InterPro"/>
</dbReference>
<sequence length="303" mass="32999">MASARSSGTETRPAGPAAGRAGQRPGRPEPAPRSGPLSREAADVPQQQPHLARDPELRRQAPRGAVVRRATVSRQDGDHRPSRGIIRQVRVVSLVRAAGGRPFDETEARRATRLAPRLIGFLRSYVTAGPLAPPVPPPPPGVIIVGPDQAVRTATPEAFRWREQLENHARAPRWTRETFTTGLAEQTRRHAHDPRAVPPLIVGPSATYGRWVAAHGQVLKGTDDVALIIQAASAQQLLPAFCDWYGISARERQIIAHLREARAPKQIARCLELSVHTVNDHLKAVFRKTGASGRDELLAAFTV</sequence>
<dbReference type="InterPro" id="IPR000792">
    <property type="entry name" value="Tscrpt_reg_LuxR_C"/>
</dbReference>
<dbReference type="Proteomes" id="UP000309174">
    <property type="component" value="Unassembled WGS sequence"/>
</dbReference>
<accession>A0A5C4JFS3</accession>
<dbReference type="Gene3D" id="1.10.10.10">
    <property type="entry name" value="Winged helix-like DNA-binding domain superfamily/Winged helix DNA-binding domain"/>
    <property type="match status" value="1"/>
</dbReference>
<evidence type="ECO:0000256" key="3">
    <source>
        <dbReference type="ARBA" id="ARBA00023163"/>
    </source>
</evidence>
<dbReference type="InterPro" id="IPR036388">
    <property type="entry name" value="WH-like_DNA-bd_sf"/>
</dbReference>
<feature type="region of interest" description="Disordered" evidence="4">
    <location>
        <begin position="1"/>
        <end position="84"/>
    </location>
</feature>
<feature type="compositionally biased region" description="Polar residues" evidence="4">
    <location>
        <begin position="1"/>
        <end position="10"/>
    </location>
</feature>
<dbReference type="InterPro" id="IPR016032">
    <property type="entry name" value="Sig_transdc_resp-reg_C-effctor"/>
</dbReference>
<dbReference type="OrthoDB" id="9815744at2"/>
<organism evidence="6 7">
    <name type="scientific">Actinomadura soli</name>
    <dbReference type="NCBI Taxonomy" id="2508997"/>
    <lineage>
        <taxon>Bacteria</taxon>
        <taxon>Bacillati</taxon>
        <taxon>Actinomycetota</taxon>
        <taxon>Actinomycetes</taxon>
        <taxon>Streptosporangiales</taxon>
        <taxon>Thermomonosporaceae</taxon>
        <taxon>Actinomadura</taxon>
    </lineage>
</organism>
<dbReference type="EMBL" id="VCKW01000034">
    <property type="protein sequence ID" value="TMR04164.1"/>
    <property type="molecule type" value="Genomic_DNA"/>
</dbReference>
<evidence type="ECO:0000313" key="7">
    <source>
        <dbReference type="Proteomes" id="UP000309174"/>
    </source>
</evidence>
<keyword evidence="3" id="KW-0804">Transcription</keyword>
<evidence type="ECO:0000313" key="6">
    <source>
        <dbReference type="EMBL" id="TMR04164.1"/>
    </source>
</evidence>
<dbReference type="SUPFAM" id="SSF46894">
    <property type="entry name" value="C-terminal effector domain of the bipartite response regulators"/>
    <property type="match status" value="1"/>
</dbReference>
<evidence type="ECO:0000259" key="5">
    <source>
        <dbReference type="SMART" id="SM00421"/>
    </source>
</evidence>
<dbReference type="Pfam" id="PF00196">
    <property type="entry name" value="GerE"/>
    <property type="match status" value="1"/>
</dbReference>